<dbReference type="Proteomes" id="UP000254337">
    <property type="component" value="Chromosome"/>
</dbReference>
<evidence type="ECO:0000313" key="3">
    <source>
        <dbReference type="Proteomes" id="UP000254337"/>
    </source>
</evidence>
<dbReference type="KEGG" id="meg:DKB62_10805"/>
<evidence type="ECO:0000313" key="2">
    <source>
        <dbReference type="EMBL" id="AXL22004.1"/>
    </source>
</evidence>
<keyword evidence="2" id="KW-0689">Ribosomal protein</keyword>
<name>A0A346B1L1_9FIRM</name>
<dbReference type="Gene3D" id="3.30.1330.30">
    <property type="match status" value="1"/>
</dbReference>
<keyword evidence="2" id="KW-0687">Ribonucleoprotein</keyword>
<accession>A0A346B1L1</accession>
<reference evidence="2 3" key="1">
    <citation type="submission" date="2018-05" db="EMBL/GenBank/DDBJ databases">
        <title>Complete genome sequence of Megasphaera sp. AJH120T, isolated from the ceca of a chicken.</title>
        <authorList>
            <person name="Maki J."/>
            <person name="Looft T."/>
        </authorList>
    </citation>
    <scope>NUCLEOTIDE SEQUENCE [LARGE SCALE GENOMIC DNA]</scope>
    <source>
        <strain evidence="2 3">AJH120</strain>
    </source>
</reference>
<organism evidence="2 3">
    <name type="scientific">Megasphaera stantonii</name>
    <dbReference type="NCBI Taxonomy" id="2144175"/>
    <lineage>
        <taxon>Bacteria</taxon>
        <taxon>Bacillati</taxon>
        <taxon>Bacillota</taxon>
        <taxon>Negativicutes</taxon>
        <taxon>Veillonellales</taxon>
        <taxon>Veillonellaceae</taxon>
        <taxon>Megasphaera</taxon>
    </lineage>
</organism>
<dbReference type="EMBL" id="CP029462">
    <property type="protein sequence ID" value="AXL22004.1"/>
    <property type="molecule type" value="Genomic_DNA"/>
</dbReference>
<dbReference type="InterPro" id="IPR029064">
    <property type="entry name" value="Ribosomal_eL30-like_sf"/>
</dbReference>
<feature type="domain" description="Ribosomal protein eL8/eL30/eS12/Gadd45" evidence="1">
    <location>
        <begin position="9"/>
        <end position="93"/>
    </location>
</feature>
<dbReference type="SUPFAM" id="SSF55315">
    <property type="entry name" value="L30e-like"/>
    <property type="match status" value="1"/>
</dbReference>
<dbReference type="RefSeq" id="WP_107196647.1">
    <property type="nucleotide sequence ID" value="NZ_CP029462.1"/>
</dbReference>
<proteinExistence type="predicted"/>
<keyword evidence="3" id="KW-1185">Reference proteome</keyword>
<dbReference type="InterPro" id="IPR004038">
    <property type="entry name" value="Ribosomal_eL8/eL30/eS12/Gad45"/>
</dbReference>
<dbReference type="OrthoDB" id="9794863at2"/>
<protein>
    <submittedName>
        <fullName evidence="2">50S ribosomal protein L7ae</fullName>
    </submittedName>
</protein>
<sequence length="109" mass="11834">MTAQERIGNLLGLACRARKTICGDFAAEKHLKNHTVPMLFLAADGGVDNVEKYRRLAARKGIAVVDILTKEELGRAVGKMQNVVVLLTDAGFAKAVDKVLRTTEKGVTR</sequence>
<dbReference type="GO" id="GO:0005840">
    <property type="term" value="C:ribosome"/>
    <property type="evidence" value="ECO:0007669"/>
    <property type="project" value="UniProtKB-KW"/>
</dbReference>
<dbReference type="AlphaFoldDB" id="A0A346B1L1"/>
<dbReference type="Pfam" id="PF01248">
    <property type="entry name" value="Ribosomal_L7Ae"/>
    <property type="match status" value="1"/>
</dbReference>
<evidence type="ECO:0000259" key="1">
    <source>
        <dbReference type="Pfam" id="PF01248"/>
    </source>
</evidence>
<gene>
    <name evidence="2" type="ORF">DKB62_10805</name>
</gene>